<accession>A0AAV0RUD6</accession>
<sequence>MESMMDPIQPLMAVKFQNGLQKGGIHSGHVQTSPGDSFCIVKNDKGKIQDDYTKDTAGPDSVQVLVATRAKASGEPSSMFY</sequence>
<name>A0AAV0RUD6_9ROSI</name>
<gene>
    <name evidence="1" type="ORF">LITE_LOCUS49561</name>
</gene>
<dbReference type="Proteomes" id="UP001154282">
    <property type="component" value="Unassembled WGS sequence"/>
</dbReference>
<comment type="caution">
    <text evidence="1">The sequence shown here is derived from an EMBL/GenBank/DDBJ whole genome shotgun (WGS) entry which is preliminary data.</text>
</comment>
<evidence type="ECO:0000313" key="1">
    <source>
        <dbReference type="EMBL" id="CAI0560158.1"/>
    </source>
</evidence>
<protein>
    <submittedName>
        <fullName evidence="1">Uncharacterized protein</fullName>
    </submittedName>
</protein>
<dbReference type="AlphaFoldDB" id="A0AAV0RUD6"/>
<dbReference type="PANTHER" id="PTHR46692:SF1">
    <property type="entry name" value="NUCLEOSIDE HYDROLASE 3-RELATED"/>
    <property type="match status" value="1"/>
</dbReference>
<proteinExistence type="predicted"/>
<dbReference type="EMBL" id="CAMGYJ010000011">
    <property type="protein sequence ID" value="CAI0560158.1"/>
    <property type="molecule type" value="Genomic_DNA"/>
</dbReference>
<evidence type="ECO:0000313" key="2">
    <source>
        <dbReference type="Proteomes" id="UP001154282"/>
    </source>
</evidence>
<reference evidence="1" key="1">
    <citation type="submission" date="2022-08" db="EMBL/GenBank/DDBJ databases">
        <authorList>
            <person name="Gutierrez-Valencia J."/>
        </authorList>
    </citation>
    <scope>NUCLEOTIDE SEQUENCE</scope>
</reference>
<dbReference type="PANTHER" id="PTHR46692">
    <property type="entry name" value="INOSINE-URIDINE PREFERRING NUCLEOSIDE HYDROLASE FAMILY PROTEIN"/>
    <property type="match status" value="1"/>
</dbReference>
<keyword evidence="2" id="KW-1185">Reference proteome</keyword>
<organism evidence="1 2">
    <name type="scientific">Linum tenue</name>
    <dbReference type="NCBI Taxonomy" id="586396"/>
    <lineage>
        <taxon>Eukaryota</taxon>
        <taxon>Viridiplantae</taxon>
        <taxon>Streptophyta</taxon>
        <taxon>Embryophyta</taxon>
        <taxon>Tracheophyta</taxon>
        <taxon>Spermatophyta</taxon>
        <taxon>Magnoliopsida</taxon>
        <taxon>eudicotyledons</taxon>
        <taxon>Gunneridae</taxon>
        <taxon>Pentapetalae</taxon>
        <taxon>rosids</taxon>
        <taxon>fabids</taxon>
        <taxon>Malpighiales</taxon>
        <taxon>Linaceae</taxon>
        <taxon>Linum</taxon>
    </lineage>
</organism>